<keyword evidence="2" id="KW-1185">Reference proteome</keyword>
<accession>A0ABQ0LE69</accession>
<protein>
    <submittedName>
        <fullName evidence="1">Uncharacterized protein</fullName>
    </submittedName>
</protein>
<evidence type="ECO:0000313" key="2">
    <source>
        <dbReference type="Proteomes" id="UP000815677"/>
    </source>
</evidence>
<dbReference type="EMBL" id="DF845499">
    <property type="protein sequence ID" value="GAT49430.1"/>
    <property type="molecule type" value="Genomic_DNA"/>
</dbReference>
<reference evidence="1" key="1">
    <citation type="submission" date="2014-09" db="EMBL/GenBank/DDBJ databases">
        <title>Genome sequence of the luminous mushroom Mycena chlorophos for searching fungal bioluminescence genes.</title>
        <authorList>
            <person name="Tanaka Y."/>
            <person name="Kasuga D."/>
            <person name="Oba Y."/>
            <person name="Hase S."/>
            <person name="Sato K."/>
            <person name="Oba Y."/>
            <person name="Sakakibara Y."/>
        </authorList>
    </citation>
    <scope>NUCLEOTIDE SEQUENCE</scope>
</reference>
<name>A0ABQ0LE69_MYCCL</name>
<organism evidence="1 2">
    <name type="scientific">Mycena chlorophos</name>
    <name type="common">Agaric fungus</name>
    <name type="synonym">Agaricus chlorophos</name>
    <dbReference type="NCBI Taxonomy" id="658473"/>
    <lineage>
        <taxon>Eukaryota</taxon>
        <taxon>Fungi</taxon>
        <taxon>Dikarya</taxon>
        <taxon>Basidiomycota</taxon>
        <taxon>Agaricomycotina</taxon>
        <taxon>Agaricomycetes</taxon>
        <taxon>Agaricomycetidae</taxon>
        <taxon>Agaricales</taxon>
        <taxon>Marasmiineae</taxon>
        <taxon>Mycenaceae</taxon>
        <taxon>Mycena</taxon>
    </lineage>
</organism>
<proteinExistence type="predicted"/>
<dbReference type="Proteomes" id="UP000815677">
    <property type="component" value="Unassembled WGS sequence"/>
</dbReference>
<sequence length="239" mass="26922">MNARQRIRDTERTFYFHLYALSAVEPTQTAEVLRAADLLYADLGQKLDSNIGPLANNIARLPAIYLYANFVAVAKLGLIRFHPDFFSDTNLRYNQVHRYLAVSTFRQAVARGHIQVHVMPSIDSLYAYYDKWVERRKADTIRNYRAAVRTRQLVAITQLIATLDLGCGATARRSLLLVSGGRSLTKLLYSLGYACADGTVEVSRGYGFVRVCAASTSSRLQRQPFPLPRINQPFLTANE</sequence>
<gene>
    <name evidence="1" type="ORF">MCHLO_06744</name>
</gene>
<evidence type="ECO:0000313" key="1">
    <source>
        <dbReference type="EMBL" id="GAT49430.1"/>
    </source>
</evidence>